<dbReference type="EMBL" id="WNJL01000011">
    <property type="protein sequence ID" value="NDU41548.1"/>
    <property type="molecule type" value="Genomic_DNA"/>
</dbReference>
<keyword evidence="1" id="KW-0812">Transmembrane</keyword>
<dbReference type="AlphaFoldDB" id="A0A845UIM0"/>
<dbReference type="RefSeq" id="WP_163096176.1">
    <property type="nucleotide sequence ID" value="NZ_CP127523.1"/>
</dbReference>
<comment type="caution">
    <text evidence="2">The sequence shown here is derived from an EMBL/GenBank/DDBJ whole genome shotgun (WGS) entry which is preliminary data.</text>
</comment>
<evidence type="ECO:0000256" key="1">
    <source>
        <dbReference type="SAM" id="Phobius"/>
    </source>
</evidence>
<gene>
    <name evidence="2" type="ORF">GL267_02475</name>
</gene>
<evidence type="ECO:0000313" key="2">
    <source>
        <dbReference type="EMBL" id="NDU41548.1"/>
    </source>
</evidence>
<sequence>MVKRRDWTWWLRELTQGAAWVLLVLLAVLLLLAVDGLLLIPGLILAYGVTGLPWQWQGFIPDPRVPPGPWLSMAVGLMATLVPAIVDGLLLQLLLRDKTRRGPKSPA</sequence>
<accession>A0A845UIM0</accession>
<proteinExistence type="predicted"/>
<feature type="transmembrane region" description="Helical" evidence="1">
    <location>
        <begin position="20"/>
        <end position="50"/>
    </location>
</feature>
<keyword evidence="1" id="KW-1133">Transmembrane helix</keyword>
<reference evidence="2" key="1">
    <citation type="submission" date="2019-11" db="EMBL/GenBank/DDBJ databases">
        <title>Acidithiobacillus ferrianus sp. nov.: a facultatively anaerobic and extremely acidophilic chemolithoautotroph.</title>
        <authorList>
            <person name="Norris P.R."/>
            <person name="Falagan C."/>
            <person name="Moya-Beltran A."/>
            <person name="Castro M."/>
            <person name="Quatrini R."/>
            <person name="Johnson D.B."/>
        </authorList>
    </citation>
    <scope>NUCLEOTIDE SEQUENCE [LARGE SCALE GENOMIC DNA]</scope>
    <source>
        <strain evidence="2">MG</strain>
    </source>
</reference>
<protein>
    <submittedName>
        <fullName evidence="2">Uncharacterized protein</fullName>
    </submittedName>
</protein>
<feature type="transmembrane region" description="Helical" evidence="1">
    <location>
        <begin position="70"/>
        <end position="95"/>
    </location>
</feature>
<name>A0A845UIM0_9PROT</name>
<keyword evidence="1" id="KW-0472">Membrane</keyword>
<organism evidence="2">
    <name type="scientific">Acidithiobacillus ferrianus</name>
    <dbReference type="NCBI Taxonomy" id="2678518"/>
    <lineage>
        <taxon>Bacteria</taxon>
        <taxon>Pseudomonadati</taxon>
        <taxon>Pseudomonadota</taxon>
        <taxon>Acidithiobacillia</taxon>
        <taxon>Acidithiobacillales</taxon>
        <taxon>Acidithiobacillaceae</taxon>
        <taxon>Acidithiobacillus</taxon>
    </lineage>
</organism>